<dbReference type="Pfam" id="PF00069">
    <property type="entry name" value="Pkinase"/>
    <property type="match status" value="1"/>
</dbReference>
<accession>A0A0B7K4Z0</accession>
<evidence type="ECO:0000313" key="16">
    <source>
        <dbReference type="EMBL" id="CEO49701.1"/>
    </source>
</evidence>
<evidence type="ECO:0000256" key="10">
    <source>
        <dbReference type="ARBA" id="ARBA00048679"/>
    </source>
</evidence>
<feature type="compositionally biased region" description="Polar residues" evidence="13">
    <location>
        <begin position="650"/>
        <end position="662"/>
    </location>
</feature>
<dbReference type="InterPro" id="IPR000253">
    <property type="entry name" value="FHA_dom"/>
</dbReference>
<comment type="similarity">
    <text evidence="1">Belongs to the protein kinase superfamily. CAMK Ser/Thr protein kinase family. CHEK2 subfamily.</text>
</comment>
<feature type="domain" description="Protein kinase" evidence="15">
    <location>
        <begin position="218"/>
        <end position="490"/>
    </location>
</feature>
<dbReference type="PROSITE" id="PS00108">
    <property type="entry name" value="PROTEIN_KINASE_ST"/>
    <property type="match status" value="1"/>
</dbReference>
<dbReference type="InterPro" id="IPR008984">
    <property type="entry name" value="SMAD_FHA_dom_sf"/>
</dbReference>
<dbReference type="GO" id="GO:0004674">
    <property type="term" value="F:protein serine/threonine kinase activity"/>
    <property type="evidence" value="ECO:0007669"/>
    <property type="project" value="UniProtKB-KW"/>
</dbReference>
<feature type="compositionally biased region" description="Basic residues" evidence="13">
    <location>
        <begin position="582"/>
        <end position="592"/>
    </location>
</feature>
<keyword evidence="6 11" id="KW-0547">Nucleotide-binding</keyword>
<feature type="coiled-coil region" evidence="12">
    <location>
        <begin position="435"/>
        <end position="462"/>
    </location>
</feature>
<comment type="similarity">
    <text evidence="2">Belongs to the protein kinase superfamily. NEK Ser/Thr protein kinase family. NIMA subfamily.</text>
</comment>
<keyword evidence="4" id="KW-0723">Serine/threonine-protein kinase</keyword>
<evidence type="ECO:0000259" key="15">
    <source>
        <dbReference type="PROSITE" id="PS50011"/>
    </source>
</evidence>
<keyword evidence="7" id="KW-0418">Kinase</keyword>
<comment type="catalytic activity">
    <reaction evidence="9">
        <text>L-threonyl-[protein] + ATP = O-phospho-L-threonyl-[protein] + ADP + H(+)</text>
        <dbReference type="Rhea" id="RHEA:46608"/>
        <dbReference type="Rhea" id="RHEA-COMP:11060"/>
        <dbReference type="Rhea" id="RHEA-COMP:11605"/>
        <dbReference type="ChEBI" id="CHEBI:15378"/>
        <dbReference type="ChEBI" id="CHEBI:30013"/>
        <dbReference type="ChEBI" id="CHEBI:30616"/>
        <dbReference type="ChEBI" id="CHEBI:61977"/>
        <dbReference type="ChEBI" id="CHEBI:456216"/>
        <dbReference type="EC" id="2.7.11.1"/>
    </reaction>
</comment>
<gene>
    <name evidence="16" type="ORF">BN869_000005758_1</name>
</gene>
<dbReference type="Gene3D" id="1.10.510.10">
    <property type="entry name" value="Transferase(Phosphotransferase) domain 1"/>
    <property type="match status" value="1"/>
</dbReference>
<dbReference type="PANTHER" id="PTHR43671">
    <property type="entry name" value="SERINE/THREONINE-PROTEIN KINASE NEK"/>
    <property type="match status" value="1"/>
</dbReference>
<evidence type="ECO:0000259" key="14">
    <source>
        <dbReference type="PROSITE" id="PS50006"/>
    </source>
</evidence>
<evidence type="ECO:0000256" key="11">
    <source>
        <dbReference type="PROSITE-ProRule" id="PRU10141"/>
    </source>
</evidence>
<dbReference type="SUPFAM" id="SSF56112">
    <property type="entry name" value="Protein kinase-like (PK-like)"/>
    <property type="match status" value="1"/>
</dbReference>
<dbReference type="CDD" id="cd00060">
    <property type="entry name" value="FHA"/>
    <property type="match status" value="1"/>
</dbReference>
<evidence type="ECO:0000256" key="3">
    <source>
        <dbReference type="ARBA" id="ARBA00012513"/>
    </source>
</evidence>
<evidence type="ECO:0000256" key="12">
    <source>
        <dbReference type="SAM" id="Coils"/>
    </source>
</evidence>
<feature type="region of interest" description="Disordered" evidence="13">
    <location>
        <begin position="531"/>
        <end position="614"/>
    </location>
</feature>
<dbReference type="EMBL" id="CDPU01000015">
    <property type="protein sequence ID" value="CEO49701.1"/>
    <property type="molecule type" value="Genomic_DNA"/>
</dbReference>
<dbReference type="PROSITE" id="PS00107">
    <property type="entry name" value="PROTEIN_KINASE_ATP"/>
    <property type="match status" value="1"/>
</dbReference>
<feature type="region of interest" description="Disordered" evidence="13">
    <location>
        <begin position="629"/>
        <end position="662"/>
    </location>
</feature>
<keyword evidence="8 11" id="KW-0067">ATP-binding</keyword>
<dbReference type="EC" id="2.7.11.1" evidence="3"/>
<evidence type="ECO:0000256" key="2">
    <source>
        <dbReference type="ARBA" id="ARBA00010886"/>
    </source>
</evidence>
<dbReference type="AlphaFoldDB" id="A0A0B7K4Z0"/>
<evidence type="ECO:0000256" key="13">
    <source>
        <dbReference type="SAM" id="MobiDB-lite"/>
    </source>
</evidence>
<evidence type="ECO:0000256" key="4">
    <source>
        <dbReference type="ARBA" id="ARBA00022527"/>
    </source>
</evidence>
<dbReference type="Pfam" id="PF00498">
    <property type="entry name" value="FHA"/>
    <property type="match status" value="1"/>
</dbReference>
<proteinExistence type="inferred from homology"/>
<dbReference type="Gene3D" id="2.60.200.20">
    <property type="match status" value="1"/>
</dbReference>
<protein>
    <recommendedName>
        <fullName evidence="3">non-specific serine/threonine protein kinase</fullName>
        <ecNumber evidence="3">2.7.11.1</ecNumber>
    </recommendedName>
</protein>
<dbReference type="PANTHER" id="PTHR43671:SF98">
    <property type="entry name" value="SERINE_THREONINE-PROTEIN KINASE NEK11"/>
    <property type="match status" value="1"/>
</dbReference>
<sequence length="662" mass="73597">MTDTIITISPGEAGHLDAVQAIRKSKLYHPAMPNDAPPEQRSPSPDSDRTELMDEEDFPQLRIRLEDILSSPTGITIGTDSSCHIPIPKGCSVSARHCTILFNARNHLVARDGGSMNGTMISYNMQSSGRRKNYESILWPLPLGENNQVVQVTMRCGKPSFTIKATGFALTDDHERQIRNWRSGDTSTHDILEGLNMPPDQFTQVQTASAKTPSDIDYCIERHVGHGAFGSVTYMFNTRTGDEMVKKEPVNGKKFNPDDWQREGELLAQCSHDHIVKLFDRKLSPVPQLYLEYMRCGTLNEASNLSLREKQLVLVQCLSALEYLHGEGKNIGHRDIKPENILVHDRSNGNICVKFGDFGLAKAERDSTMLRSRVGTRHYMAPEIVGAYFRGIVKEYSVKVDVWSLGLVIHGLLCSSPRLLTNFEGFGHKYCTLVVSNLENEIECAEKAHTKTAEQCQELEIKRFLLEHMLVVDDEKRSSAADCMKAALSLNGMPQPGCFCRPLSVGSSDAMANINGRSALIASTSACESATEDVSTIRPDLERSRAPTATLEPVPQQAGTSLTPRVPTVRTVRSHFQGTQPRSRHASRRRATRNNAQSANERYPQSWYSPVRRLTPRQNAMAVVRETRSFGGHPNTHLSNEAEAGLGPENPSTQHQNQGHDF</sequence>
<evidence type="ECO:0000256" key="6">
    <source>
        <dbReference type="ARBA" id="ARBA00022741"/>
    </source>
</evidence>
<feature type="binding site" evidence="11">
    <location>
        <position position="247"/>
    </location>
    <ligand>
        <name>ATP</name>
        <dbReference type="ChEBI" id="CHEBI:30616"/>
    </ligand>
</feature>
<evidence type="ECO:0000256" key="7">
    <source>
        <dbReference type="ARBA" id="ARBA00022777"/>
    </source>
</evidence>
<evidence type="ECO:0000256" key="8">
    <source>
        <dbReference type="ARBA" id="ARBA00022840"/>
    </source>
</evidence>
<dbReference type="InterPro" id="IPR017441">
    <property type="entry name" value="Protein_kinase_ATP_BS"/>
</dbReference>
<evidence type="ECO:0000256" key="1">
    <source>
        <dbReference type="ARBA" id="ARBA00005575"/>
    </source>
</evidence>
<evidence type="ECO:0000256" key="9">
    <source>
        <dbReference type="ARBA" id="ARBA00047899"/>
    </source>
</evidence>
<dbReference type="SMART" id="SM00240">
    <property type="entry name" value="FHA"/>
    <property type="match status" value="1"/>
</dbReference>
<dbReference type="PROSITE" id="PS50011">
    <property type="entry name" value="PROTEIN_KINASE_DOM"/>
    <property type="match status" value="1"/>
</dbReference>
<dbReference type="GO" id="GO:0005524">
    <property type="term" value="F:ATP binding"/>
    <property type="evidence" value="ECO:0007669"/>
    <property type="project" value="UniProtKB-UniRule"/>
</dbReference>
<organism evidence="16">
    <name type="scientific">Bionectria ochroleuca</name>
    <name type="common">Gliocladium roseum</name>
    <dbReference type="NCBI Taxonomy" id="29856"/>
    <lineage>
        <taxon>Eukaryota</taxon>
        <taxon>Fungi</taxon>
        <taxon>Dikarya</taxon>
        <taxon>Ascomycota</taxon>
        <taxon>Pezizomycotina</taxon>
        <taxon>Sordariomycetes</taxon>
        <taxon>Hypocreomycetidae</taxon>
        <taxon>Hypocreales</taxon>
        <taxon>Bionectriaceae</taxon>
        <taxon>Clonostachys</taxon>
    </lineage>
</organism>
<dbReference type="SMART" id="SM00220">
    <property type="entry name" value="S_TKc"/>
    <property type="match status" value="1"/>
</dbReference>
<dbReference type="PROSITE" id="PS50006">
    <property type="entry name" value="FHA_DOMAIN"/>
    <property type="match status" value="1"/>
</dbReference>
<dbReference type="InterPro" id="IPR000719">
    <property type="entry name" value="Prot_kinase_dom"/>
</dbReference>
<dbReference type="SUPFAM" id="SSF49879">
    <property type="entry name" value="SMAD/FHA domain"/>
    <property type="match status" value="1"/>
</dbReference>
<keyword evidence="12" id="KW-0175">Coiled coil</keyword>
<reference evidence="16" key="1">
    <citation type="submission" date="2015-01" db="EMBL/GenBank/DDBJ databases">
        <authorList>
            <person name="Durling Mikael"/>
        </authorList>
    </citation>
    <scope>NUCLEOTIDE SEQUENCE</scope>
</reference>
<comment type="catalytic activity">
    <reaction evidence="10">
        <text>L-seryl-[protein] + ATP = O-phospho-L-seryl-[protein] + ADP + H(+)</text>
        <dbReference type="Rhea" id="RHEA:17989"/>
        <dbReference type="Rhea" id="RHEA-COMP:9863"/>
        <dbReference type="Rhea" id="RHEA-COMP:11604"/>
        <dbReference type="ChEBI" id="CHEBI:15378"/>
        <dbReference type="ChEBI" id="CHEBI:29999"/>
        <dbReference type="ChEBI" id="CHEBI:30616"/>
        <dbReference type="ChEBI" id="CHEBI:83421"/>
        <dbReference type="ChEBI" id="CHEBI:456216"/>
        <dbReference type="EC" id="2.7.11.1"/>
    </reaction>
</comment>
<name>A0A0B7K4Z0_BIOOC</name>
<dbReference type="InterPro" id="IPR008271">
    <property type="entry name" value="Ser/Thr_kinase_AS"/>
</dbReference>
<evidence type="ECO:0000256" key="5">
    <source>
        <dbReference type="ARBA" id="ARBA00022679"/>
    </source>
</evidence>
<dbReference type="InterPro" id="IPR050660">
    <property type="entry name" value="NEK_Ser/Thr_kinase"/>
</dbReference>
<dbReference type="InterPro" id="IPR011009">
    <property type="entry name" value="Kinase-like_dom_sf"/>
</dbReference>
<keyword evidence="5" id="KW-0808">Transferase</keyword>
<feature type="domain" description="FHA" evidence="14">
    <location>
        <begin position="75"/>
        <end position="126"/>
    </location>
</feature>
<feature type="region of interest" description="Disordered" evidence="13">
    <location>
        <begin position="29"/>
        <end position="52"/>
    </location>
</feature>